<name>A0A7K3WU09_9FLAO</name>
<dbReference type="Proteomes" id="UP000486602">
    <property type="component" value="Unassembled WGS sequence"/>
</dbReference>
<dbReference type="NCBIfam" id="TIGR03696">
    <property type="entry name" value="Rhs_assc_core"/>
    <property type="match status" value="1"/>
</dbReference>
<gene>
    <name evidence="2" type="ORF">G3O08_11595</name>
</gene>
<reference evidence="2 3" key="1">
    <citation type="submission" date="2020-02" db="EMBL/GenBank/DDBJ databases">
        <title>Out from the shadows clarifying the taxonomy of the family Cryomorphaceae and related taxa by utilizing the GTDB taxonomic framework.</title>
        <authorList>
            <person name="Bowman J.P."/>
        </authorList>
    </citation>
    <scope>NUCLEOTIDE SEQUENCE [LARGE SCALE GENOMIC DNA]</scope>
    <source>
        <strain evidence="2 3">QSSC 1-22</strain>
    </source>
</reference>
<evidence type="ECO:0000256" key="1">
    <source>
        <dbReference type="SAM" id="MobiDB-lite"/>
    </source>
</evidence>
<dbReference type="Gene3D" id="2.180.10.10">
    <property type="entry name" value="RHS repeat-associated core"/>
    <property type="match status" value="1"/>
</dbReference>
<dbReference type="AlphaFoldDB" id="A0A7K3WU09"/>
<proteinExistence type="predicted"/>
<feature type="region of interest" description="Disordered" evidence="1">
    <location>
        <begin position="264"/>
        <end position="287"/>
    </location>
</feature>
<evidence type="ECO:0000313" key="2">
    <source>
        <dbReference type="EMBL" id="NEN24145.1"/>
    </source>
</evidence>
<evidence type="ECO:0008006" key="4">
    <source>
        <dbReference type="Google" id="ProtNLM"/>
    </source>
</evidence>
<protein>
    <recommendedName>
        <fullName evidence="4">RHS repeat-associated core domain-containing protein</fullName>
    </recommendedName>
</protein>
<dbReference type="EMBL" id="JAAGVY010000020">
    <property type="protein sequence ID" value="NEN24145.1"/>
    <property type="molecule type" value="Genomic_DNA"/>
</dbReference>
<accession>A0A7K3WU09</accession>
<sequence>MERDDEVKGKGNSLDFGARIYDSRLGRWLSIDPLYQKYPSISPYNYAGNSPVMFIDIGGESIVPVNAQARPQLETVFASIFGQVPDVLSRIEYVNLGSRSDGSTIFGFTFSERDGDGNPVMTLRSARQNIRDSQGMNPKQKLEALATLNLLGQDDLTEFQTPRRTADEININQRMTKNFTLSALSNLYEQEELAGTVSENTMVQSTGSSAGAPGAVLFTSDVEVSAKNTFNQTIKVKGIINSAGGDQDSRVRPIIDKIIEQSGGASYKQDNTRYSLDSAGRVSSETE</sequence>
<dbReference type="InterPro" id="IPR022385">
    <property type="entry name" value="Rhs_assc_core"/>
</dbReference>
<comment type="caution">
    <text evidence="2">The sequence shown here is derived from an EMBL/GenBank/DDBJ whole genome shotgun (WGS) entry which is preliminary data.</text>
</comment>
<organism evidence="2 3">
    <name type="scientific">Cryomorpha ignava</name>
    <dbReference type="NCBI Taxonomy" id="101383"/>
    <lineage>
        <taxon>Bacteria</taxon>
        <taxon>Pseudomonadati</taxon>
        <taxon>Bacteroidota</taxon>
        <taxon>Flavobacteriia</taxon>
        <taxon>Flavobacteriales</taxon>
        <taxon>Cryomorphaceae</taxon>
        <taxon>Cryomorpha</taxon>
    </lineage>
</organism>
<keyword evidence="3" id="KW-1185">Reference proteome</keyword>
<feature type="compositionally biased region" description="Polar residues" evidence="1">
    <location>
        <begin position="268"/>
        <end position="287"/>
    </location>
</feature>
<evidence type="ECO:0000313" key="3">
    <source>
        <dbReference type="Proteomes" id="UP000486602"/>
    </source>
</evidence>